<protein>
    <submittedName>
        <fullName evidence="1">DUF429 domain-containing protein</fullName>
    </submittedName>
</protein>
<keyword evidence="2" id="KW-1185">Reference proteome</keyword>
<reference evidence="2" key="1">
    <citation type="journal article" date="2019" name="Int. J. Syst. Evol. Microbiol.">
        <title>The Global Catalogue of Microorganisms (GCM) 10K type strain sequencing project: providing services to taxonomists for standard genome sequencing and annotation.</title>
        <authorList>
            <consortium name="The Broad Institute Genomics Platform"/>
            <consortium name="The Broad Institute Genome Sequencing Center for Infectious Disease"/>
            <person name="Wu L."/>
            <person name="Ma J."/>
        </authorList>
    </citation>
    <scope>NUCLEOTIDE SEQUENCE [LARGE SCALE GENOMIC DNA]</scope>
    <source>
        <strain evidence="2">LMG 29894</strain>
    </source>
</reference>
<proteinExistence type="predicted"/>
<dbReference type="Proteomes" id="UP001595791">
    <property type="component" value="Unassembled WGS sequence"/>
</dbReference>
<name>A0ABV8MWK0_9NEIS</name>
<dbReference type="EMBL" id="JBHSBU010000001">
    <property type="protein sequence ID" value="MFC4161330.1"/>
    <property type="molecule type" value="Genomic_DNA"/>
</dbReference>
<gene>
    <name evidence="1" type="ORF">ACFOW7_18480</name>
</gene>
<organism evidence="1 2">
    <name type="scientific">Chitinimonas lacunae</name>
    <dbReference type="NCBI Taxonomy" id="1963018"/>
    <lineage>
        <taxon>Bacteria</taxon>
        <taxon>Pseudomonadati</taxon>
        <taxon>Pseudomonadota</taxon>
        <taxon>Betaproteobacteria</taxon>
        <taxon>Neisseriales</taxon>
        <taxon>Chitinibacteraceae</taxon>
        <taxon>Chitinimonas</taxon>
    </lineage>
</organism>
<sequence length="273" mass="29835">MELRGVDFTSRPGQRKPITLARGVLLAPGRVRLDKVEALTDFAAYEAMLAEPGPWIAGFDFPFSFARELIEGQGWPTEWPALMRHMAGLPRQEMAERFRRWCQGRPSGNKLSCRATERAAGSNSSMQWFIPPVAYMLREGAPRLLAAGVDVPGLHRGDPSRVALEAYPAILARAVLGRGKAGSYKHDLPAKQTAEHRAGRERIVAALSEGRHNLGIGLELSASQAAELIDDASGDRLDAVLCMVQAAWAEARREQGFGLPQGFDPLEGWIITA</sequence>
<evidence type="ECO:0000313" key="2">
    <source>
        <dbReference type="Proteomes" id="UP001595791"/>
    </source>
</evidence>
<evidence type="ECO:0000313" key="1">
    <source>
        <dbReference type="EMBL" id="MFC4161330.1"/>
    </source>
</evidence>
<comment type="caution">
    <text evidence="1">The sequence shown here is derived from an EMBL/GenBank/DDBJ whole genome shotgun (WGS) entry which is preliminary data.</text>
</comment>
<dbReference type="RefSeq" id="WP_378167149.1">
    <property type="nucleotide sequence ID" value="NZ_JBHSBU010000001.1"/>
</dbReference>
<accession>A0ABV8MWK0</accession>